<name>A0A0L8VAU0_9BACT</name>
<comment type="subcellular location">
    <subcellularLocation>
        <location evidence="1">Cell outer membrane</location>
    </subcellularLocation>
</comment>
<dbReference type="Proteomes" id="UP000036958">
    <property type="component" value="Unassembled WGS sequence"/>
</dbReference>
<evidence type="ECO:0000256" key="5">
    <source>
        <dbReference type="ARBA" id="ARBA00023237"/>
    </source>
</evidence>
<dbReference type="Pfam" id="PF07980">
    <property type="entry name" value="SusD_RagB"/>
    <property type="match status" value="1"/>
</dbReference>
<keyword evidence="5" id="KW-0998">Cell outer membrane</keyword>
<proteinExistence type="inferred from homology"/>
<accession>A0A0L8VAU0</accession>
<evidence type="ECO:0000256" key="4">
    <source>
        <dbReference type="ARBA" id="ARBA00023136"/>
    </source>
</evidence>
<evidence type="ECO:0008006" key="11">
    <source>
        <dbReference type="Google" id="ProtNLM"/>
    </source>
</evidence>
<reference evidence="10" key="1">
    <citation type="submission" date="2015-07" db="EMBL/GenBank/DDBJ databases">
        <title>Genome sequencing of Sunxiuqinia dokdonensis strain SK.</title>
        <authorList>
            <person name="Ahn S."/>
            <person name="Kim B.-C."/>
        </authorList>
    </citation>
    <scope>NUCLEOTIDE SEQUENCE [LARGE SCALE GENOMIC DNA]</scope>
    <source>
        <strain evidence="10">SK</strain>
    </source>
</reference>
<comment type="similarity">
    <text evidence="2">Belongs to the SusD family.</text>
</comment>
<dbReference type="SUPFAM" id="SSF48452">
    <property type="entry name" value="TPR-like"/>
    <property type="match status" value="1"/>
</dbReference>
<dbReference type="CDD" id="cd08977">
    <property type="entry name" value="SusD"/>
    <property type="match status" value="1"/>
</dbReference>
<keyword evidence="10" id="KW-1185">Reference proteome</keyword>
<dbReference type="InterPro" id="IPR012944">
    <property type="entry name" value="SusD_RagB_dom"/>
</dbReference>
<evidence type="ECO:0000259" key="8">
    <source>
        <dbReference type="Pfam" id="PF14322"/>
    </source>
</evidence>
<evidence type="ECO:0000313" key="9">
    <source>
        <dbReference type="EMBL" id="KOH45292.1"/>
    </source>
</evidence>
<evidence type="ECO:0000259" key="7">
    <source>
        <dbReference type="Pfam" id="PF07980"/>
    </source>
</evidence>
<evidence type="ECO:0000256" key="6">
    <source>
        <dbReference type="SAM" id="SignalP"/>
    </source>
</evidence>
<dbReference type="InterPro" id="IPR033985">
    <property type="entry name" value="SusD-like_N"/>
</dbReference>
<dbReference type="GO" id="GO:0009279">
    <property type="term" value="C:cell outer membrane"/>
    <property type="evidence" value="ECO:0007669"/>
    <property type="project" value="UniProtKB-SubCell"/>
</dbReference>
<keyword evidence="3 6" id="KW-0732">Signal</keyword>
<feature type="chain" id="PRO_5005591730" description="Carbohydrate-binding protein SusD" evidence="6">
    <location>
        <begin position="20"/>
        <end position="499"/>
    </location>
</feature>
<dbReference type="InterPro" id="IPR011990">
    <property type="entry name" value="TPR-like_helical_dom_sf"/>
</dbReference>
<comment type="caution">
    <text evidence="9">The sequence shown here is derived from an EMBL/GenBank/DDBJ whole genome shotgun (WGS) entry which is preliminary data.</text>
</comment>
<dbReference type="AlphaFoldDB" id="A0A0L8VAU0"/>
<dbReference type="RefSeq" id="WP_053182370.1">
    <property type="nucleotide sequence ID" value="NZ_LGIA01000146.1"/>
</dbReference>
<feature type="domain" description="RagB/SusD" evidence="7">
    <location>
        <begin position="357"/>
        <end position="499"/>
    </location>
</feature>
<evidence type="ECO:0000256" key="1">
    <source>
        <dbReference type="ARBA" id="ARBA00004442"/>
    </source>
</evidence>
<feature type="signal peptide" evidence="6">
    <location>
        <begin position="1"/>
        <end position="19"/>
    </location>
</feature>
<evidence type="ECO:0000256" key="2">
    <source>
        <dbReference type="ARBA" id="ARBA00006275"/>
    </source>
</evidence>
<gene>
    <name evidence="9" type="ORF">NC99_19000</name>
</gene>
<dbReference type="EMBL" id="LGIA01000146">
    <property type="protein sequence ID" value="KOH45292.1"/>
    <property type="molecule type" value="Genomic_DNA"/>
</dbReference>
<protein>
    <recommendedName>
        <fullName evidence="11">Carbohydrate-binding protein SusD</fullName>
    </recommendedName>
</protein>
<dbReference type="OrthoDB" id="1016139at2"/>
<evidence type="ECO:0000256" key="3">
    <source>
        <dbReference type="ARBA" id="ARBA00022729"/>
    </source>
</evidence>
<organism evidence="9 10">
    <name type="scientific">Sunxiuqinia dokdonensis</name>
    <dbReference type="NCBI Taxonomy" id="1409788"/>
    <lineage>
        <taxon>Bacteria</taxon>
        <taxon>Pseudomonadati</taxon>
        <taxon>Bacteroidota</taxon>
        <taxon>Bacteroidia</taxon>
        <taxon>Marinilabiliales</taxon>
        <taxon>Prolixibacteraceae</taxon>
        <taxon>Sunxiuqinia</taxon>
    </lineage>
</organism>
<feature type="domain" description="SusD-like N-terminal" evidence="8">
    <location>
        <begin position="38"/>
        <end position="216"/>
    </location>
</feature>
<dbReference type="PROSITE" id="PS51257">
    <property type="entry name" value="PROKAR_LIPOPROTEIN"/>
    <property type="match status" value="1"/>
</dbReference>
<sequence>MKKICLLLISLVLVFTACEDDLDLAPISEPSAANFYNNTEDFELAINGVYNALGDYPANHLYLSEVRSDNIYSPGTGVREWNPVNNFERTLQTNPLMATAWNSSYRGIFLANMVLDQISEEKVEDTATRSRLIGEAKFLRALLYLDLVRFFGKVPIYDKAYSPTEALEIPRSPVSEVYTLITQDLQDAIGSLPASYNTPGKATSHAARALLARTYLTMSGPDYGIEGPGLGEDHYSEALTLLNEVISSGQYGWVTDYASIFSYTNENNPDIVFDIQFINDGATGDRGIGTILPTLMYLESYARITLPFAGGVPNDGTGGLDPSDDLVNSFDEADVRDDASILMSFIDQNSNPVNHPQYVKFLSLNHIPADRFNWGINFPVIRYTDVLMMKAEALLQTGGSQTDIDDIVNDVRERAGLTPVSNVDLDMLLEERRKEFMAEGLRWHDLVRTGKAIDVMNAFAASDDDADKISTVVANDLIYAIHQDQLEVKRGLYEQNPGY</sequence>
<evidence type="ECO:0000313" key="10">
    <source>
        <dbReference type="Proteomes" id="UP000036958"/>
    </source>
</evidence>
<keyword evidence="4" id="KW-0472">Membrane</keyword>
<dbReference type="STRING" id="1409788.NC99_19000"/>
<dbReference type="Pfam" id="PF14322">
    <property type="entry name" value="SusD-like_3"/>
    <property type="match status" value="1"/>
</dbReference>
<dbReference type="Gene3D" id="1.25.40.390">
    <property type="match status" value="1"/>
</dbReference>